<feature type="transmembrane region" description="Helical" evidence="6">
    <location>
        <begin position="315"/>
        <end position="342"/>
    </location>
</feature>
<evidence type="ECO:0000256" key="2">
    <source>
        <dbReference type="ARBA" id="ARBA00022448"/>
    </source>
</evidence>
<dbReference type="EMBL" id="QGMF01000421">
    <property type="protein sequence ID" value="TVY16017.1"/>
    <property type="molecule type" value="Genomic_DNA"/>
</dbReference>
<evidence type="ECO:0000256" key="1">
    <source>
        <dbReference type="ARBA" id="ARBA00004141"/>
    </source>
</evidence>
<evidence type="ECO:0000256" key="6">
    <source>
        <dbReference type="SAM" id="Phobius"/>
    </source>
</evidence>
<protein>
    <submittedName>
        <fullName evidence="7">Choline transport protein</fullName>
    </submittedName>
</protein>
<name>A0A8T9B8J4_9HELO</name>
<feature type="transmembrane region" description="Helical" evidence="6">
    <location>
        <begin position="391"/>
        <end position="413"/>
    </location>
</feature>
<organism evidence="7 8">
    <name type="scientific">Lachnellula arida</name>
    <dbReference type="NCBI Taxonomy" id="1316785"/>
    <lineage>
        <taxon>Eukaryota</taxon>
        <taxon>Fungi</taxon>
        <taxon>Dikarya</taxon>
        <taxon>Ascomycota</taxon>
        <taxon>Pezizomycotina</taxon>
        <taxon>Leotiomycetes</taxon>
        <taxon>Helotiales</taxon>
        <taxon>Lachnaceae</taxon>
        <taxon>Lachnellula</taxon>
    </lineage>
</organism>
<feature type="transmembrane region" description="Helical" evidence="6">
    <location>
        <begin position="122"/>
        <end position="146"/>
    </location>
</feature>
<evidence type="ECO:0000256" key="5">
    <source>
        <dbReference type="ARBA" id="ARBA00023136"/>
    </source>
</evidence>
<comment type="subcellular location">
    <subcellularLocation>
        <location evidence="1">Membrane</location>
        <topology evidence="1">Multi-pass membrane protein</topology>
    </subcellularLocation>
</comment>
<feature type="transmembrane region" description="Helical" evidence="6">
    <location>
        <begin position="74"/>
        <end position="101"/>
    </location>
</feature>
<evidence type="ECO:0000256" key="3">
    <source>
        <dbReference type="ARBA" id="ARBA00022692"/>
    </source>
</evidence>
<dbReference type="PANTHER" id="PTHR45649">
    <property type="entry name" value="AMINO-ACID PERMEASE BAT1"/>
    <property type="match status" value="1"/>
</dbReference>
<dbReference type="PANTHER" id="PTHR45649:SF1">
    <property type="entry name" value="TRANSPORTER, PUTATIVE (EUROFUNG)-RELATED"/>
    <property type="match status" value="1"/>
</dbReference>
<keyword evidence="4 6" id="KW-1133">Transmembrane helix</keyword>
<comment type="caution">
    <text evidence="7">The sequence shown here is derived from an EMBL/GenBank/DDBJ whole genome shotgun (WGS) entry which is preliminary data.</text>
</comment>
<keyword evidence="3 6" id="KW-0812">Transmembrane</keyword>
<feature type="transmembrane region" description="Helical" evidence="6">
    <location>
        <begin position="266"/>
        <end position="284"/>
    </location>
</feature>
<sequence>MDSIDIDNHPSVVDGKSVASSKANSNPLDQAALARLGKRQVLIRNFGLTSVTAFSCTVLVTWEGILDGGPAGLVYGYIIAWIGALATFTTIAELVSVAPIAGGQYHWVFMLAPSESKSQFSYVVAITSSGFLAGTAIQGVLVLNYPSHDFKLYQGILIGYACIGAALFVNTVLSTRLPSIESGILIVHIFKFGSFYQGMWPTQGLSVMVGLIGNVAAFTGKVLFLKVEEAYNLSTSNESGADAAVHIAEEVHDAAVTVPRAIIGSLILNGAIGFAMMLVMLFGISDIDMVLNTPTGYPYMEIFAQATNSVAGSTVLASIIIALHFAALLSFIATASRVFWSFARDRGLPFSSFLSRVNPRSSIPMNAVFVTTTIGSLLLLIAFGSALALNIILSIVLFCFYSTYFTSCAVLLWRQCQKGAIAPYVPVERSMDANTLSQVPTLT</sequence>
<dbReference type="Proteomes" id="UP000469559">
    <property type="component" value="Unassembled WGS sequence"/>
</dbReference>
<keyword evidence="5 6" id="KW-0472">Membrane</keyword>
<dbReference type="GO" id="GO:0022857">
    <property type="term" value="F:transmembrane transporter activity"/>
    <property type="evidence" value="ECO:0007669"/>
    <property type="project" value="InterPro"/>
</dbReference>
<dbReference type="GO" id="GO:0016020">
    <property type="term" value="C:membrane"/>
    <property type="evidence" value="ECO:0007669"/>
    <property type="project" value="UniProtKB-SubCell"/>
</dbReference>
<dbReference type="PIRSF" id="PIRSF006060">
    <property type="entry name" value="AA_transporter"/>
    <property type="match status" value="1"/>
</dbReference>
<dbReference type="OrthoDB" id="3257095at2759"/>
<proteinExistence type="predicted"/>
<dbReference type="AlphaFoldDB" id="A0A8T9B8J4"/>
<evidence type="ECO:0000313" key="7">
    <source>
        <dbReference type="EMBL" id="TVY16017.1"/>
    </source>
</evidence>
<feature type="transmembrane region" description="Helical" evidence="6">
    <location>
        <begin position="152"/>
        <end position="173"/>
    </location>
</feature>
<evidence type="ECO:0000313" key="8">
    <source>
        <dbReference type="Proteomes" id="UP000469559"/>
    </source>
</evidence>
<reference evidence="7 8" key="1">
    <citation type="submission" date="2018-05" db="EMBL/GenBank/DDBJ databases">
        <title>Whole genome sequencing for identification of molecular markers to develop diagnostic detection tools for the regulated plant pathogen Lachnellula willkommii.</title>
        <authorList>
            <person name="Giroux E."/>
            <person name="Bilodeau G."/>
        </authorList>
    </citation>
    <scope>NUCLEOTIDE SEQUENCE [LARGE SCALE GENOMIC DNA]</scope>
    <source>
        <strain evidence="7 8">CBS 203.66</strain>
    </source>
</reference>
<dbReference type="Pfam" id="PF13520">
    <property type="entry name" value="AA_permease_2"/>
    <property type="match status" value="1"/>
</dbReference>
<keyword evidence="8" id="KW-1185">Reference proteome</keyword>
<accession>A0A8T9B8J4</accession>
<gene>
    <name evidence="7" type="primary">HNM1_0</name>
    <name evidence="7" type="ORF">LARI1_G005229</name>
</gene>
<feature type="transmembrane region" description="Helical" evidence="6">
    <location>
        <begin position="363"/>
        <end position="385"/>
    </location>
</feature>
<evidence type="ECO:0000256" key="4">
    <source>
        <dbReference type="ARBA" id="ARBA00022989"/>
    </source>
</evidence>
<keyword evidence="2" id="KW-0813">Transport</keyword>
<dbReference type="InterPro" id="IPR002293">
    <property type="entry name" value="AA/rel_permease1"/>
</dbReference>
<dbReference type="Gene3D" id="1.20.1740.10">
    <property type="entry name" value="Amino acid/polyamine transporter I"/>
    <property type="match status" value="1"/>
</dbReference>
<feature type="transmembrane region" description="Helical" evidence="6">
    <location>
        <begin position="42"/>
        <end position="62"/>
    </location>
</feature>